<organism evidence="1 2">
    <name type="scientific">Dentiscutata heterogama</name>
    <dbReference type="NCBI Taxonomy" id="1316150"/>
    <lineage>
        <taxon>Eukaryota</taxon>
        <taxon>Fungi</taxon>
        <taxon>Fungi incertae sedis</taxon>
        <taxon>Mucoromycota</taxon>
        <taxon>Glomeromycotina</taxon>
        <taxon>Glomeromycetes</taxon>
        <taxon>Diversisporales</taxon>
        <taxon>Gigasporaceae</taxon>
        <taxon>Dentiscutata</taxon>
    </lineage>
</organism>
<comment type="caution">
    <text evidence="1">The sequence shown here is derived from an EMBL/GenBank/DDBJ whole genome shotgun (WGS) entry which is preliminary data.</text>
</comment>
<sequence length="93" mass="10004">MDLPRPPTNIISDTNKNANNTVKLNTNLSIIATTVTPSTKTDSTDNNSQLKTESHPIAISTQPIVASTSTPDLVHTPPEDNPTPMDTNKHSNE</sequence>
<evidence type="ECO:0000313" key="2">
    <source>
        <dbReference type="Proteomes" id="UP000789702"/>
    </source>
</evidence>
<reference evidence="1" key="1">
    <citation type="submission" date="2021-06" db="EMBL/GenBank/DDBJ databases">
        <authorList>
            <person name="Kallberg Y."/>
            <person name="Tangrot J."/>
            <person name="Rosling A."/>
        </authorList>
    </citation>
    <scope>NUCLEOTIDE SEQUENCE</scope>
    <source>
        <strain evidence="1">IL203A</strain>
    </source>
</reference>
<dbReference type="EMBL" id="CAJVPU010002447">
    <property type="protein sequence ID" value="CAG8501295.1"/>
    <property type="molecule type" value="Genomic_DNA"/>
</dbReference>
<dbReference type="Proteomes" id="UP000789702">
    <property type="component" value="Unassembled WGS sequence"/>
</dbReference>
<proteinExistence type="predicted"/>
<name>A0ACA9L0W2_9GLOM</name>
<evidence type="ECO:0000313" key="1">
    <source>
        <dbReference type="EMBL" id="CAG8501295.1"/>
    </source>
</evidence>
<keyword evidence="2" id="KW-1185">Reference proteome</keyword>
<accession>A0ACA9L0W2</accession>
<protein>
    <submittedName>
        <fullName evidence="1">6688_t:CDS:1</fullName>
    </submittedName>
</protein>
<gene>
    <name evidence="1" type="ORF">DHETER_LOCUS3020</name>
</gene>